<evidence type="ECO:0000259" key="1">
    <source>
        <dbReference type="Pfam" id="PF02492"/>
    </source>
</evidence>
<sequence length="370" mass="40347">MDSDDEEIPELVEADLKPVPVTIVTGFLGSGKTTLLNYILTEQHSKKIAVILNEFGEGSAVEKSLTVGQDGELFEEWLELRNGCLCCSVKDNGVKAIENLMQKRGKFDYILLETTGLADPGPIASIFWLDSDLGSSVYLDGIITVVDAKYGLKNREITSDTEAAINAAERQIALADLLILNKADLTNEAELNELKEAVRQLNGASDIVTSQRCRVDLDKILDLKAYSGNGFSRLRSLMDDVSKLDGLSHIDSSINTVTFEWSTPLSEDVVNLFAQKILWENALHPAAIIRMKGLIKAKENGGGDGGAAFFMLQGVYEMYDLQPVPGQLLDDADAATACRFIIIGESRKTLSAFPLFLSQAILKSGFSCKN</sequence>
<evidence type="ECO:0000313" key="3">
    <source>
        <dbReference type="Proteomes" id="UP000494165"/>
    </source>
</evidence>
<dbReference type="InterPro" id="IPR003495">
    <property type="entry name" value="CobW/HypB/UreG_nucleotide-bd"/>
</dbReference>
<dbReference type="GO" id="GO:0005737">
    <property type="term" value="C:cytoplasm"/>
    <property type="evidence" value="ECO:0007669"/>
    <property type="project" value="TreeGrafter"/>
</dbReference>
<dbReference type="Proteomes" id="UP000494165">
    <property type="component" value="Unassembled WGS sequence"/>
</dbReference>
<dbReference type="AlphaFoldDB" id="A0A8S1CA73"/>
<dbReference type="Gene3D" id="3.40.50.300">
    <property type="entry name" value="P-loop containing nucleotide triphosphate hydrolases"/>
    <property type="match status" value="1"/>
</dbReference>
<dbReference type="InterPro" id="IPR036627">
    <property type="entry name" value="CobW-likC_sf"/>
</dbReference>
<dbReference type="InterPro" id="IPR027417">
    <property type="entry name" value="P-loop_NTPase"/>
</dbReference>
<comment type="caution">
    <text evidence="2">The sequence shown here is derived from an EMBL/GenBank/DDBJ whole genome shotgun (WGS) entry which is preliminary data.</text>
</comment>
<dbReference type="CDD" id="cd03112">
    <property type="entry name" value="CobW-like"/>
    <property type="match status" value="1"/>
</dbReference>
<accession>A0A8S1CA73</accession>
<name>A0A8S1CA73_9INSE</name>
<evidence type="ECO:0000313" key="2">
    <source>
        <dbReference type="EMBL" id="CAB3364157.1"/>
    </source>
</evidence>
<proteinExistence type="predicted"/>
<dbReference type="OrthoDB" id="258627at2759"/>
<protein>
    <recommendedName>
        <fullName evidence="1">CobW/HypB/UreG nucleotide-binding domain-containing protein</fullName>
    </recommendedName>
</protein>
<gene>
    <name evidence="2" type="ORF">CLODIP_2_CD06892</name>
</gene>
<dbReference type="SUPFAM" id="SSF90002">
    <property type="entry name" value="Hypothetical protein YjiA, C-terminal domain"/>
    <property type="match status" value="1"/>
</dbReference>
<keyword evidence="3" id="KW-1185">Reference proteome</keyword>
<organism evidence="2 3">
    <name type="scientific">Cloeon dipterum</name>
    <dbReference type="NCBI Taxonomy" id="197152"/>
    <lineage>
        <taxon>Eukaryota</taxon>
        <taxon>Metazoa</taxon>
        <taxon>Ecdysozoa</taxon>
        <taxon>Arthropoda</taxon>
        <taxon>Hexapoda</taxon>
        <taxon>Insecta</taxon>
        <taxon>Pterygota</taxon>
        <taxon>Palaeoptera</taxon>
        <taxon>Ephemeroptera</taxon>
        <taxon>Pisciforma</taxon>
        <taxon>Baetidae</taxon>
        <taxon>Cloeon</taxon>
    </lineage>
</organism>
<dbReference type="InterPro" id="IPR051316">
    <property type="entry name" value="Zinc-reg_GTPase_activator"/>
</dbReference>
<feature type="domain" description="CobW/HypB/UreG nucleotide-binding" evidence="1">
    <location>
        <begin position="20"/>
        <end position="208"/>
    </location>
</feature>
<dbReference type="PANTHER" id="PTHR13748:SF31">
    <property type="entry name" value="ZINC-REGULATED GTPASE METALLOPROTEIN ACTIVATOR 1A-RELATED"/>
    <property type="match status" value="1"/>
</dbReference>
<dbReference type="Gene3D" id="3.30.1220.10">
    <property type="entry name" value="CobW-like, C-terminal domain"/>
    <property type="match status" value="1"/>
</dbReference>
<reference evidence="2 3" key="1">
    <citation type="submission" date="2020-04" db="EMBL/GenBank/DDBJ databases">
        <authorList>
            <person name="Alioto T."/>
            <person name="Alioto T."/>
            <person name="Gomez Garrido J."/>
        </authorList>
    </citation>
    <scope>NUCLEOTIDE SEQUENCE [LARGE SCALE GENOMIC DNA]</scope>
</reference>
<dbReference type="SUPFAM" id="SSF52540">
    <property type="entry name" value="P-loop containing nucleoside triphosphate hydrolases"/>
    <property type="match status" value="1"/>
</dbReference>
<dbReference type="EMBL" id="CADEPI010000014">
    <property type="protein sequence ID" value="CAB3364157.1"/>
    <property type="molecule type" value="Genomic_DNA"/>
</dbReference>
<dbReference type="Pfam" id="PF02492">
    <property type="entry name" value="cobW"/>
    <property type="match status" value="1"/>
</dbReference>
<dbReference type="PANTHER" id="PTHR13748">
    <property type="entry name" value="COBW-RELATED"/>
    <property type="match status" value="1"/>
</dbReference>